<dbReference type="Proteomes" id="UP000003465">
    <property type="component" value="Unassembled WGS sequence"/>
</dbReference>
<proteinExistence type="predicted"/>
<comment type="caution">
    <text evidence="1">The sequence shown here is derived from an EMBL/GenBank/DDBJ whole genome shotgun (WGS) entry which is preliminary data.</text>
</comment>
<gene>
    <name evidence="1" type="ORF">PSYMO_37751</name>
</gene>
<reference evidence="1 2" key="1">
    <citation type="journal article" date="2011" name="PLoS Pathog.">
        <title>Dynamic evolution of pathogenicity revealed by sequencing and comparative genomics of 19 Pseudomonas syringae isolates.</title>
        <authorList>
            <person name="Baltrus D.A."/>
            <person name="Nishimura M.T."/>
            <person name="Romanchuk A."/>
            <person name="Chang J.H."/>
            <person name="Mukhtar M.S."/>
            <person name="Cherkis K."/>
            <person name="Roach J."/>
            <person name="Grant S.R."/>
            <person name="Jones C.D."/>
            <person name="Dangl J.L."/>
        </authorList>
    </citation>
    <scope>NUCLEOTIDE SEQUENCE [LARGE SCALE GENOMIC DNA]</scope>
    <source>
        <strain evidence="1 2">301020</strain>
    </source>
</reference>
<name>A0A656GNT4_PSEA0</name>
<protein>
    <submittedName>
        <fullName evidence="1">Uncharacterized protein</fullName>
    </submittedName>
</protein>
<evidence type="ECO:0000313" key="2">
    <source>
        <dbReference type="Proteomes" id="UP000003465"/>
    </source>
</evidence>
<feature type="non-terminal residue" evidence="1">
    <location>
        <position position="35"/>
    </location>
</feature>
<organism evidence="1 2">
    <name type="scientific">Pseudomonas amygdali pv. mori str. 301020</name>
    <dbReference type="NCBI Taxonomy" id="629261"/>
    <lineage>
        <taxon>Bacteria</taxon>
        <taxon>Pseudomonadati</taxon>
        <taxon>Pseudomonadota</taxon>
        <taxon>Gammaproteobacteria</taxon>
        <taxon>Pseudomonadales</taxon>
        <taxon>Pseudomonadaceae</taxon>
        <taxon>Pseudomonas</taxon>
        <taxon>Pseudomonas amygdali</taxon>
    </lineage>
</organism>
<sequence length="35" mass="3924">FRNTNATFAIDPVQRLASAMHQKYQIEVSVSGVMN</sequence>
<dbReference type="AlphaFoldDB" id="A0A656GNT4"/>
<dbReference type="EMBL" id="AEAG01003048">
    <property type="protein sequence ID" value="EGH26920.1"/>
    <property type="molecule type" value="Genomic_DNA"/>
</dbReference>
<accession>A0A656GNT4</accession>
<evidence type="ECO:0000313" key="1">
    <source>
        <dbReference type="EMBL" id="EGH26920.1"/>
    </source>
</evidence>
<feature type="non-terminal residue" evidence="1">
    <location>
        <position position="1"/>
    </location>
</feature>